<dbReference type="InterPro" id="IPR029058">
    <property type="entry name" value="AB_hydrolase_fold"/>
</dbReference>
<dbReference type="Proteomes" id="UP000321571">
    <property type="component" value="Unassembled WGS sequence"/>
</dbReference>
<dbReference type="EMBL" id="VDUX01000003">
    <property type="protein sequence ID" value="TXL61335.1"/>
    <property type="molecule type" value="Genomic_DNA"/>
</dbReference>
<comment type="caution">
    <text evidence="2">The sequence shown here is derived from an EMBL/GenBank/DDBJ whole genome shotgun (WGS) entry which is preliminary data.</text>
</comment>
<feature type="chain" id="PRO_5022862888" evidence="1">
    <location>
        <begin position="32"/>
        <end position="388"/>
    </location>
</feature>
<name>A0A5C8NKE1_9ACTN</name>
<organism evidence="2 3">
    <name type="scientific">Aeromicrobium terrae</name>
    <dbReference type="NCBI Taxonomy" id="2498846"/>
    <lineage>
        <taxon>Bacteria</taxon>
        <taxon>Bacillati</taxon>
        <taxon>Actinomycetota</taxon>
        <taxon>Actinomycetes</taxon>
        <taxon>Propionibacteriales</taxon>
        <taxon>Nocardioidaceae</taxon>
        <taxon>Aeromicrobium</taxon>
    </lineage>
</organism>
<dbReference type="OrthoDB" id="9794645at2"/>
<reference evidence="2 3" key="1">
    <citation type="submission" date="2019-06" db="EMBL/GenBank/DDBJ databases">
        <title>Aeromicrobium sp. nov., isolated from a maize field.</title>
        <authorList>
            <person name="Lin S.-Y."/>
            <person name="Tsai C.-F."/>
            <person name="Young C.-C."/>
        </authorList>
    </citation>
    <scope>NUCLEOTIDE SEQUENCE [LARGE SCALE GENOMIC DNA]</scope>
    <source>
        <strain evidence="2 3">CC-CFT486</strain>
    </source>
</reference>
<sequence>MSWETLAVTRRIVLLAVALVAPLLVTVPASAAPDPILWLCRPGLADNPCEIGLDTTYQHADGTSEVSTLPRPAEDERPVDCFFVYPTVSNDPFLNARRRATPEVRSIAKYQAARFSSQCRMFAPVYRQMTLAGLPGGVIGTDRLAYRDVLNAWNDYLAHDNHGRGVVLIGHSQGSIMLRKLIQQEIDPNPAVRDQLVGALLLGGNVLTAKGSTTGGDFANIPICTEQGQVGCVVAYSTYASDPVIPFFGNAQIDLLTPLVKIKRGPAPREVACTDPAVISGDHREFGVTVPSEPFAPGPISIGIAYSVKLKVPKADTTWVSPPDRYQGACKTIRGTHVFRYDPVGPQSRRPLEFPPTWGTHLFDVNLGLEKLVSIVHQQAEGWTAQHG</sequence>
<accession>A0A5C8NKE1</accession>
<dbReference type="Pfam" id="PF11288">
    <property type="entry name" value="DUF3089"/>
    <property type="match status" value="1"/>
</dbReference>
<evidence type="ECO:0000313" key="2">
    <source>
        <dbReference type="EMBL" id="TXL61335.1"/>
    </source>
</evidence>
<evidence type="ECO:0000313" key="3">
    <source>
        <dbReference type="Proteomes" id="UP000321571"/>
    </source>
</evidence>
<proteinExistence type="predicted"/>
<feature type="signal peptide" evidence="1">
    <location>
        <begin position="1"/>
        <end position="31"/>
    </location>
</feature>
<dbReference type="AlphaFoldDB" id="A0A5C8NKE1"/>
<keyword evidence="3" id="KW-1185">Reference proteome</keyword>
<keyword evidence="1" id="KW-0732">Signal</keyword>
<dbReference type="SUPFAM" id="SSF53474">
    <property type="entry name" value="alpha/beta-Hydrolases"/>
    <property type="match status" value="1"/>
</dbReference>
<dbReference type="InterPro" id="IPR021440">
    <property type="entry name" value="DUF3089"/>
</dbReference>
<evidence type="ECO:0000256" key="1">
    <source>
        <dbReference type="SAM" id="SignalP"/>
    </source>
</evidence>
<protein>
    <submittedName>
        <fullName evidence="2">DUF3089 domain-containing protein</fullName>
    </submittedName>
</protein>
<gene>
    <name evidence="2" type="ORF">FHP06_07850</name>
</gene>